<proteinExistence type="predicted"/>
<feature type="transmembrane region" description="Helical" evidence="1">
    <location>
        <begin position="231"/>
        <end position="256"/>
    </location>
</feature>
<comment type="caution">
    <text evidence="2">The sequence shown here is derived from an EMBL/GenBank/DDBJ whole genome shotgun (WGS) entry which is preliminary data.</text>
</comment>
<keyword evidence="1" id="KW-0812">Transmembrane</keyword>
<keyword evidence="3" id="KW-1185">Reference proteome</keyword>
<name>A0A8H6SZ98_9AGAR</name>
<gene>
    <name evidence="2" type="ORF">MIND_00533300</name>
</gene>
<dbReference type="EMBL" id="JACAZF010000004">
    <property type="protein sequence ID" value="KAF7307391.1"/>
    <property type="molecule type" value="Genomic_DNA"/>
</dbReference>
<evidence type="ECO:0000313" key="2">
    <source>
        <dbReference type="EMBL" id="KAF7307391.1"/>
    </source>
</evidence>
<sequence length="265" mass="30430">MSLATTESTLMHSALAVSSPALRQFDIIAFNQSTNSLSSLPHEILLHIRLFLVSALIDYSISISATSLEEYETLTREFMCSHCAFYNEYIYGPDIFLWHPCGCLSRWPENTYQSFRNRHEWLESHLSHKSSQNIWEVVREVVGEFGCEVPPRLGLYPPRSTRKVILVPKHNQSFTSLNRLKRDMGLSWEYDEPCQPPRTAPHRFKFETQQATVVYSEPQVEWVVITAFDTLVAPVTATISFITSSLTLLLTVICYYSRPAALRLF</sequence>
<protein>
    <submittedName>
        <fullName evidence="2">Uncharacterized protein</fullName>
    </submittedName>
</protein>
<dbReference type="OrthoDB" id="3249986at2759"/>
<keyword evidence="1" id="KW-0472">Membrane</keyword>
<accession>A0A8H6SZ98</accession>
<dbReference type="AlphaFoldDB" id="A0A8H6SZ98"/>
<evidence type="ECO:0000256" key="1">
    <source>
        <dbReference type="SAM" id="Phobius"/>
    </source>
</evidence>
<dbReference type="GeneID" id="59344634"/>
<evidence type="ECO:0000313" key="3">
    <source>
        <dbReference type="Proteomes" id="UP000636479"/>
    </source>
</evidence>
<organism evidence="2 3">
    <name type="scientific">Mycena indigotica</name>
    <dbReference type="NCBI Taxonomy" id="2126181"/>
    <lineage>
        <taxon>Eukaryota</taxon>
        <taxon>Fungi</taxon>
        <taxon>Dikarya</taxon>
        <taxon>Basidiomycota</taxon>
        <taxon>Agaricomycotina</taxon>
        <taxon>Agaricomycetes</taxon>
        <taxon>Agaricomycetidae</taxon>
        <taxon>Agaricales</taxon>
        <taxon>Marasmiineae</taxon>
        <taxon>Mycenaceae</taxon>
        <taxon>Mycena</taxon>
    </lineage>
</organism>
<reference evidence="2" key="1">
    <citation type="submission" date="2020-05" db="EMBL/GenBank/DDBJ databases">
        <title>Mycena genomes resolve the evolution of fungal bioluminescence.</title>
        <authorList>
            <person name="Tsai I.J."/>
        </authorList>
    </citation>
    <scope>NUCLEOTIDE SEQUENCE</scope>
    <source>
        <strain evidence="2">171206Taipei</strain>
    </source>
</reference>
<keyword evidence="1" id="KW-1133">Transmembrane helix</keyword>
<dbReference type="Proteomes" id="UP000636479">
    <property type="component" value="Unassembled WGS sequence"/>
</dbReference>
<dbReference type="RefSeq" id="XP_037222410.1">
    <property type="nucleotide sequence ID" value="XM_037362118.1"/>
</dbReference>